<proteinExistence type="predicted"/>
<organism evidence="2 3">
    <name type="scientific">Cellulomonas chitinilytica</name>
    <dbReference type="NCBI Taxonomy" id="398759"/>
    <lineage>
        <taxon>Bacteria</taxon>
        <taxon>Bacillati</taxon>
        <taxon>Actinomycetota</taxon>
        <taxon>Actinomycetes</taxon>
        <taxon>Micrococcales</taxon>
        <taxon>Cellulomonadaceae</taxon>
        <taxon>Cellulomonas</taxon>
    </lineage>
</organism>
<keyword evidence="1" id="KW-0812">Transmembrane</keyword>
<dbReference type="Proteomes" id="UP000632740">
    <property type="component" value="Unassembled WGS sequence"/>
</dbReference>
<keyword evidence="1" id="KW-0472">Membrane</keyword>
<keyword evidence="3" id="KW-1185">Reference proteome</keyword>
<evidence type="ECO:0008006" key="4">
    <source>
        <dbReference type="Google" id="ProtNLM"/>
    </source>
</evidence>
<dbReference type="RefSeq" id="WP_203747673.1">
    <property type="nucleotide sequence ID" value="NZ_BONK01000001.1"/>
</dbReference>
<dbReference type="AlphaFoldDB" id="A0A919P173"/>
<sequence length="145" mass="15843">MNSAQVSTVLLVLVAVGTTAGTWFAYGAAHALQERGVQASAVVVDVHQATARTDNSYVTVSFVDQAGQEQTVEVANYRWSPRPRVGDRPVVLYDPEDPSTIADVRMGPDFLLSWLLAAAAVTAGVLAWLTWTRRLDWSKLRWLTA</sequence>
<dbReference type="EMBL" id="BONK01000001">
    <property type="protein sequence ID" value="GIG19594.1"/>
    <property type="molecule type" value="Genomic_DNA"/>
</dbReference>
<comment type="caution">
    <text evidence="2">The sequence shown here is derived from an EMBL/GenBank/DDBJ whole genome shotgun (WGS) entry which is preliminary data.</text>
</comment>
<feature type="transmembrane region" description="Helical" evidence="1">
    <location>
        <begin position="111"/>
        <end position="131"/>
    </location>
</feature>
<evidence type="ECO:0000256" key="1">
    <source>
        <dbReference type="SAM" id="Phobius"/>
    </source>
</evidence>
<name>A0A919P173_9CELL</name>
<reference evidence="2" key="1">
    <citation type="submission" date="2021-01" db="EMBL/GenBank/DDBJ databases">
        <title>Whole genome shotgun sequence of Cellulomonas chitinilytica NBRC 110799.</title>
        <authorList>
            <person name="Komaki H."/>
            <person name="Tamura T."/>
        </authorList>
    </citation>
    <scope>NUCLEOTIDE SEQUENCE</scope>
    <source>
        <strain evidence="2">NBRC 110799</strain>
    </source>
</reference>
<evidence type="ECO:0000313" key="3">
    <source>
        <dbReference type="Proteomes" id="UP000632740"/>
    </source>
</evidence>
<accession>A0A919P173</accession>
<protein>
    <recommendedName>
        <fullName evidence="4">DUF3592 domain-containing protein</fullName>
    </recommendedName>
</protein>
<gene>
    <name evidence="2" type="ORF">Cch01nite_03180</name>
</gene>
<evidence type="ECO:0000313" key="2">
    <source>
        <dbReference type="EMBL" id="GIG19594.1"/>
    </source>
</evidence>
<keyword evidence="1" id="KW-1133">Transmembrane helix</keyword>